<dbReference type="FunFam" id="3.40.50.300:FF:002276">
    <property type="entry name" value="Torsin, putative"/>
    <property type="match status" value="1"/>
</dbReference>
<dbReference type="GO" id="GO:0005788">
    <property type="term" value="C:endoplasmic reticulum lumen"/>
    <property type="evidence" value="ECO:0007669"/>
    <property type="project" value="UniProtKB-SubCell"/>
</dbReference>
<dbReference type="KEGG" id="tsr:106543100"/>
<dbReference type="PANTHER" id="PTHR10760:SF4">
    <property type="entry name" value="TORSIN-2A"/>
    <property type="match status" value="1"/>
</dbReference>
<feature type="domain" description="AAA+ ATPase" evidence="10">
    <location>
        <begin position="91"/>
        <end position="233"/>
    </location>
</feature>
<keyword evidence="3 9" id="KW-0732">Signal</keyword>
<comment type="subcellular location">
    <subcellularLocation>
        <location evidence="1">Endoplasmic reticulum lumen</location>
    </subcellularLocation>
</comment>
<name>A0A6I9Y715_9SAUR</name>
<dbReference type="Pfam" id="PF21376">
    <property type="entry name" value="TOR1A_C"/>
    <property type="match status" value="1"/>
</dbReference>
<dbReference type="GeneID" id="106543100"/>
<evidence type="ECO:0000256" key="7">
    <source>
        <dbReference type="ARBA" id="ARBA00023180"/>
    </source>
</evidence>
<dbReference type="CTD" id="27433"/>
<keyword evidence="4" id="KW-0547">Nucleotide-binding</keyword>
<comment type="similarity">
    <text evidence="2">Belongs to the ClpA/ClpB family. Torsin subfamily.</text>
</comment>
<reference evidence="12" key="1">
    <citation type="submission" date="2025-08" db="UniProtKB">
        <authorList>
            <consortium name="RefSeq"/>
        </authorList>
    </citation>
    <scope>IDENTIFICATION</scope>
</reference>
<evidence type="ECO:0000256" key="9">
    <source>
        <dbReference type="SAM" id="SignalP"/>
    </source>
</evidence>
<evidence type="ECO:0000256" key="6">
    <source>
        <dbReference type="ARBA" id="ARBA00022840"/>
    </source>
</evidence>
<dbReference type="InterPro" id="IPR027417">
    <property type="entry name" value="P-loop_NTPase"/>
</dbReference>
<dbReference type="GO" id="GO:0005524">
    <property type="term" value="F:ATP binding"/>
    <property type="evidence" value="ECO:0007669"/>
    <property type="project" value="UniProtKB-KW"/>
</dbReference>
<evidence type="ECO:0000256" key="4">
    <source>
        <dbReference type="ARBA" id="ARBA00022741"/>
    </source>
</evidence>
<dbReference type="PANTHER" id="PTHR10760">
    <property type="entry name" value="TORSIN"/>
    <property type="match status" value="1"/>
</dbReference>
<dbReference type="InterPro" id="IPR001270">
    <property type="entry name" value="ClpA/B"/>
</dbReference>
<evidence type="ECO:0000256" key="2">
    <source>
        <dbReference type="ARBA" id="ARBA00006235"/>
    </source>
</evidence>
<dbReference type="Proteomes" id="UP000504617">
    <property type="component" value="Unplaced"/>
</dbReference>
<dbReference type="InterPro" id="IPR049337">
    <property type="entry name" value="TOR1A_C"/>
</dbReference>
<evidence type="ECO:0000313" key="11">
    <source>
        <dbReference type="Proteomes" id="UP000504617"/>
    </source>
</evidence>
<dbReference type="SUPFAM" id="SSF52540">
    <property type="entry name" value="P-loop containing nucleoside triphosphate hydrolases"/>
    <property type="match status" value="1"/>
</dbReference>
<evidence type="ECO:0000256" key="5">
    <source>
        <dbReference type="ARBA" id="ARBA00022824"/>
    </source>
</evidence>
<dbReference type="OrthoDB" id="19623at2759"/>
<protein>
    <recommendedName>
        <fullName evidence="8">Torsin family 2 member A</fullName>
    </recommendedName>
</protein>
<feature type="chain" id="PRO_5026695240" description="Torsin family 2 member A" evidence="9">
    <location>
        <begin position="31"/>
        <end position="327"/>
    </location>
</feature>
<evidence type="ECO:0000256" key="8">
    <source>
        <dbReference type="ARBA" id="ARBA00042469"/>
    </source>
</evidence>
<gene>
    <name evidence="12" type="primary">TOR2A</name>
</gene>
<sequence length="327" mass="36760">MERGGGAFAGRRLPLLLLLLLLPLPGLVLSGSPWWPGAWHCSLSASCECDFLPDLTGLECELALRLVGQPLARQLLLQGLKNFVQDPEPAKPLVLSFHGATGTGKTYLSSLLARHLFRTGLRTPYVHRFSPQVHFPHADRLQQYKGDLRSWIQGNITQCSRSLFLFDEMDDLQPGLIDVVAPFLGSSWVVFGTNYRKAIFVFISNIGAEHINQMALELWRDRKDREEVSHQDLEASISEAISKDSRNGFWGSRILEQNLIDVFVPFLPLRRHHVKQCVVSEMSSQGLPPRPEVVESVADSFSYFPEEEKIFSSTGCKTVSSRIPFFL</sequence>
<keyword evidence="6" id="KW-0067">ATP-binding</keyword>
<evidence type="ECO:0000259" key="10">
    <source>
        <dbReference type="SMART" id="SM00382"/>
    </source>
</evidence>
<dbReference type="GO" id="GO:0005635">
    <property type="term" value="C:nuclear envelope"/>
    <property type="evidence" value="ECO:0007669"/>
    <property type="project" value="TreeGrafter"/>
</dbReference>
<dbReference type="InterPro" id="IPR003593">
    <property type="entry name" value="AAA+_ATPase"/>
</dbReference>
<dbReference type="RefSeq" id="XP_013914485.1">
    <property type="nucleotide sequence ID" value="XM_014059010.1"/>
</dbReference>
<accession>A0A6I9Y715</accession>
<dbReference type="SMART" id="SM00382">
    <property type="entry name" value="AAA"/>
    <property type="match status" value="1"/>
</dbReference>
<feature type="signal peptide" evidence="9">
    <location>
        <begin position="1"/>
        <end position="30"/>
    </location>
</feature>
<evidence type="ECO:0000313" key="12">
    <source>
        <dbReference type="RefSeq" id="XP_013914485.1"/>
    </source>
</evidence>
<keyword evidence="11" id="KW-1185">Reference proteome</keyword>
<dbReference type="PRINTS" id="PR00300">
    <property type="entry name" value="CLPPROTEASEA"/>
</dbReference>
<dbReference type="AlphaFoldDB" id="A0A6I9Y715"/>
<dbReference type="InterPro" id="IPR010448">
    <property type="entry name" value="Torsin"/>
</dbReference>
<dbReference type="Pfam" id="PF06309">
    <property type="entry name" value="Torsin"/>
    <property type="match status" value="1"/>
</dbReference>
<evidence type="ECO:0000256" key="3">
    <source>
        <dbReference type="ARBA" id="ARBA00022729"/>
    </source>
</evidence>
<keyword evidence="5" id="KW-0256">Endoplasmic reticulum</keyword>
<proteinExistence type="inferred from homology"/>
<dbReference type="Gene3D" id="3.40.50.300">
    <property type="entry name" value="P-loop containing nucleotide triphosphate hydrolases"/>
    <property type="match status" value="1"/>
</dbReference>
<dbReference type="GO" id="GO:0016887">
    <property type="term" value="F:ATP hydrolysis activity"/>
    <property type="evidence" value="ECO:0007669"/>
    <property type="project" value="InterPro"/>
</dbReference>
<organism evidence="11 12">
    <name type="scientific">Thamnophis sirtalis</name>
    <dbReference type="NCBI Taxonomy" id="35019"/>
    <lineage>
        <taxon>Eukaryota</taxon>
        <taxon>Metazoa</taxon>
        <taxon>Chordata</taxon>
        <taxon>Craniata</taxon>
        <taxon>Vertebrata</taxon>
        <taxon>Euteleostomi</taxon>
        <taxon>Lepidosauria</taxon>
        <taxon>Squamata</taxon>
        <taxon>Bifurcata</taxon>
        <taxon>Unidentata</taxon>
        <taxon>Episquamata</taxon>
        <taxon>Toxicofera</taxon>
        <taxon>Serpentes</taxon>
        <taxon>Colubroidea</taxon>
        <taxon>Colubridae</taxon>
        <taxon>Natricinae</taxon>
        <taxon>Thamnophis</taxon>
    </lineage>
</organism>
<keyword evidence="7" id="KW-0325">Glycoprotein</keyword>
<evidence type="ECO:0000256" key="1">
    <source>
        <dbReference type="ARBA" id="ARBA00004319"/>
    </source>
</evidence>